<evidence type="ECO:0000313" key="2">
    <source>
        <dbReference type="EMBL" id="GAA4635937.1"/>
    </source>
</evidence>
<keyword evidence="3" id="KW-1185">Reference proteome</keyword>
<feature type="domain" description="ABC-three component systems C-terminal" evidence="1">
    <location>
        <begin position="186"/>
        <end position="308"/>
    </location>
</feature>
<dbReference type="Pfam" id="PF20275">
    <property type="entry name" value="CTD10"/>
    <property type="match status" value="1"/>
</dbReference>
<gene>
    <name evidence="2" type="ORF">GCM10023196_083600</name>
</gene>
<dbReference type="EMBL" id="BAABHK010000016">
    <property type="protein sequence ID" value="GAA4635937.1"/>
    <property type="molecule type" value="Genomic_DNA"/>
</dbReference>
<dbReference type="InterPro" id="IPR046919">
    <property type="entry name" value="ABC-3C_CTD10"/>
</dbReference>
<evidence type="ECO:0000259" key="1">
    <source>
        <dbReference type="Pfam" id="PF20275"/>
    </source>
</evidence>
<proteinExistence type="predicted"/>
<reference evidence="3" key="1">
    <citation type="journal article" date="2019" name="Int. J. Syst. Evol. Microbiol.">
        <title>The Global Catalogue of Microorganisms (GCM) 10K type strain sequencing project: providing services to taxonomists for standard genome sequencing and annotation.</title>
        <authorList>
            <consortium name="The Broad Institute Genomics Platform"/>
            <consortium name="The Broad Institute Genome Sequencing Center for Infectious Disease"/>
            <person name="Wu L."/>
            <person name="Ma J."/>
        </authorList>
    </citation>
    <scope>NUCLEOTIDE SEQUENCE [LARGE SCALE GENOMIC DNA]</scope>
    <source>
        <strain evidence="3">JCM 17939</strain>
    </source>
</reference>
<evidence type="ECO:0000313" key="3">
    <source>
        <dbReference type="Proteomes" id="UP001501442"/>
    </source>
</evidence>
<protein>
    <recommendedName>
        <fullName evidence="1">ABC-three component systems C-terminal domain-containing protein</fullName>
    </recommendedName>
</protein>
<dbReference type="Proteomes" id="UP001501442">
    <property type="component" value="Unassembled WGS sequence"/>
</dbReference>
<sequence>MTFVFSEEPMSSNDDQDRAWFHSQFMSLSVRKTGFEWQAFVNDLMHAVHPGEFMAVDPTGRGDKGCDGWVGGLMLACYGATNPNQRNVTKKVESDFATAVKFWSDSMDRWAFVHNNANGLPEMAARAVIALRRRYHGSVRVEVWPPQVLWNHCAFLPRRHLATIIGSPPSDHPAGMTYIARCVESLARTRLRTDLDPIHEVVYGKIEHNGFGTEVAELIKRFQVHTGHVNYYFSYASPGEQAQVSENLQTRFAGHRAVYDSSDAVFHALCDDLVEEAFGTGGYPDRAQQRSAALMVVTHFFEKCEIFEAPEVQRHAASF</sequence>
<accession>A0ABP8UP01</accession>
<organism evidence="2 3">
    <name type="scientific">Actinoallomurus vinaceus</name>
    <dbReference type="NCBI Taxonomy" id="1080074"/>
    <lineage>
        <taxon>Bacteria</taxon>
        <taxon>Bacillati</taxon>
        <taxon>Actinomycetota</taxon>
        <taxon>Actinomycetes</taxon>
        <taxon>Streptosporangiales</taxon>
        <taxon>Thermomonosporaceae</taxon>
        <taxon>Actinoallomurus</taxon>
    </lineage>
</organism>
<name>A0ABP8UP01_9ACTN</name>
<comment type="caution">
    <text evidence="2">The sequence shown here is derived from an EMBL/GenBank/DDBJ whole genome shotgun (WGS) entry which is preliminary data.</text>
</comment>